<dbReference type="EMBL" id="BAABME010002253">
    <property type="protein sequence ID" value="GAA0153783.1"/>
    <property type="molecule type" value="Genomic_DNA"/>
</dbReference>
<dbReference type="InterPro" id="IPR018247">
    <property type="entry name" value="EF_Hand_1_Ca_BS"/>
</dbReference>
<dbReference type="InterPro" id="IPR002048">
    <property type="entry name" value="EF_hand_dom"/>
</dbReference>
<keyword evidence="6" id="KW-1185">Reference proteome</keyword>
<dbReference type="SUPFAM" id="SSF47473">
    <property type="entry name" value="EF-hand"/>
    <property type="match status" value="1"/>
</dbReference>
<dbReference type="PROSITE" id="PS50222">
    <property type="entry name" value="EF_HAND_2"/>
    <property type="match status" value="2"/>
</dbReference>
<proteinExistence type="predicted"/>
<dbReference type="InterPro" id="IPR011992">
    <property type="entry name" value="EF-hand-dom_pair"/>
</dbReference>
<evidence type="ECO:0000256" key="2">
    <source>
        <dbReference type="ARBA" id="ARBA00022737"/>
    </source>
</evidence>
<protein>
    <recommendedName>
        <fullName evidence="4">EF-hand domain-containing protein</fullName>
    </recommendedName>
</protein>
<reference evidence="5 6" key="1">
    <citation type="submission" date="2024-01" db="EMBL/GenBank/DDBJ databases">
        <title>The complete chloroplast genome sequence of Lithospermum erythrorhizon: insights into the phylogenetic relationship among Boraginaceae species and the maternal lineages of purple gromwells.</title>
        <authorList>
            <person name="Okada T."/>
            <person name="Watanabe K."/>
        </authorList>
    </citation>
    <scope>NUCLEOTIDE SEQUENCE [LARGE SCALE GENOMIC DNA]</scope>
</reference>
<keyword evidence="1" id="KW-0479">Metal-binding</keyword>
<feature type="domain" description="EF-hand" evidence="4">
    <location>
        <begin position="46"/>
        <end position="79"/>
    </location>
</feature>
<evidence type="ECO:0000259" key="4">
    <source>
        <dbReference type="PROSITE" id="PS50222"/>
    </source>
</evidence>
<dbReference type="Gene3D" id="1.10.238.10">
    <property type="entry name" value="EF-hand"/>
    <property type="match status" value="1"/>
</dbReference>
<dbReference type="PROSITE" id="PS00018">
    <property type="entry name" value="EF_HAND_1"/>
    <property type="match status" value="2"/>
</dbReference>
<evidence type="ECO:0000313" key="6">
    <source>
        <dbReference type="Proteomes" id="UP001454036"/>
    </source>
</evidence>
<dbReference type="InterPro" id="IPR039647">
    <property type="entry name" value="EF_hand_pair_protein_CML-like"/>
</dbReference>
<evidence type="ECO:0000256" key="3">
    <source>
        <dbReference type="ARBA" id="ARBA00022837"/>
    </source>
</evidence>
<dbReference type="CDD" id="cd00051">
    <property type="entry name" value="EFh"/>
    <property type="match status" value="1"/>
</dbReference>
<comment type="caution">
    <text evidence="5">The sequence shown here is derived from an EMBL/GenBank/DDBJ whole genome shotgun (WGS) entry which is preliminary data.</text>
</comment>
<sequence>MEEEGNLLEKDLEEIFKVFDLNGDGFISSEEIQSALFKLGLSDEDQQEYDCKKMLSYDDTNSDGKIDFQELKHMMSFTR</sequence>
<dbReference type="GO" id="GO:0005509">
    <property type="term" value="F:calcium ion binding"/>
    <property type="evidence" value="ECO:0007669"/>
    <property type="project" value="InterPro"/>
</dbReference>
<evidence type="ECO:0000313" key="5">
    <source>
        <dbReference type="EMBL" id="GAA0153783.1"/>
    </source>
</evidence>
<dbReference type="Proteomes" id="UP001454036">
    <property type="component" value="Unassembled WGS sequence"/>
</dbReference>
<keyword evidence="2" id="KW-0677">Repeat</keyword>
<feature type="domain" description="EF-hand" evidence="4">
    <location>
        <begin position="7"/>
        <end position="42"/>
    </location>
</feature>
<name>A0AAV3PU84_LITER</name>
<dbReference type="AlphaFoldDB" id="A0AAV3PU84"/>
<evidence type="ECO:0000256" key="1">
    <source>
        <dbReference type="ARBA" id="ARBA00022723"/>
    </source>
</evidence>
<dbReference type="PANTHER" id="PTHR10891">
    <property type="entry name" value="EF-HAND CALCIUM-BINDING DOMAIN CONTAINING PROTEIN"/>
    <property type="match status" value="1"/>
</dbReference>
<dbReference type="SMART" id="SM00054">
    <property type="entry name" value="EFh"/>
    <property type="match status" value="2"/>
</dbReference>
<gene>
    <name evidence="5" type="ORF">LIER_11942</name>
</gene>
<keyword evidence="3" id="KW-0106">Calcium</keyword>
<dbReference type="Pfam" id="PF13499">
    <property type="entry name" value="EF-hand_7"/>
    <property type="match status" value="1"/>
</dbReference>
<accession>A0AAV3PU84</accession>
<organism evidence="5 6">
    <name type="scientific">Lithospermum erythrorhizon</name>
    <name type="common">Purple gromwell</name>
    <name type="synonym">Lithospermum officinale var. erythrorhizon</name>
    <dbReference type="NCBI Taxonomy" id="34254"/>
    <lineage>
        <taxon>Eukaryota</taxon>
        <taxon>Viridiplantae</taxon>
        <taxon>Streptophyta</taxon>
        <taxon>Embryophyta</taxon>
        <taxon>Tracheophyta</taxon>
        <taxon>Spermatophyta</taxon>
        <taxon>Magnoliopsida</taxon>
        <taxon>eudicotyledons</taxon>
        <taxon>Gunneridae</taxon>
        <taxon>Pentapetalae</taxon>
        <taxon>asterids</taxon>
        <taxon>lamiids</taxon>
        <taxon>Boraginales</taxon>
        <taxon>Boraginaceae</taxon>
        <taxon>Boraginoideae</taxon>
        <taxon>Lithospermeae</taxon>
        <taxon>Lithospermum</taxon>
    </lineage>
</organism>